<dbReference type="InterPro" id="IPR001123">
    <property type="entry name" value="LeuE-type"/>
</dbReference>
<reference evidence="7 8" key="1">
    <citation type="submission" date="2023-07" db="EMBL/GenBank/DDBJ databases">
        <authorList>
            <person name="Lian W.-H."/>
        </authorList>
    </citation>
    <scope>NUCLEOTIDE SEQUENCE [LARGE SCALE GENOMIC DNA]</scope>
    <source>
        <strain evidence="7 8">SYSU DXS3180</strain>
    </source>
</reference>
<feature type="transmembrane region" description="Helical" evidence="6">
    <location>
        <begin position="39"/>
        <end position="60"/>
    </location>
</feature>
<feature type="transmembrane region" description="Helical" evidence="6">
    <location>
        <begin position="196"/>
        <end position="214"/>
    </location>
</feature>
<evidence type="ECO:0000256" key="6">
    <source>
        <dbReference type="SAM" id="Phobius"/>
    </source>
</evidence>
<evidence type="ECO:0000256" key="1">
    <source>
        <dbReference type="ARBA" id="ARBA00004651"/>
    </source>
</evidence>
<name>A0ABV3ZHN0_9BACT</name>
<feature type="transmembrane region" description="Helical" evidence="6">
    <location>
        <begin position="72"/>
        <end position="91"/>
    </location>
</feature>
<dbReference type="PANTHER" id="PTHR30086:SF20">
    <property type="entry name" value="ARGININE EXPORTER PROTEIN ARGO-RELATED"/>
    <property type="match status" value="1"/>
</dbReference>
<evidence type="ECO:0000256" key="5">
    <source>
        <dbReference type="ARBA" id="ARBA00023136"/>
    </source>
</evidence>
<accession>A0ABV3ZHN0</accession>
<gene>
    <name evidence="7" type="ORF">QTN47_14135</name>
</gene>
<evidence type="ECO:0000256" key="4">
    <source>
        <dbReference type="ARBA" id="ARBA00022989"/>
    </source>
</evidence>
<feature type="transmembrane region" description="Helical" evidence="6">
    <location>
        <begin position="112"/>
        <end position="135"/>
    </location>
</feature>
<dbReference type="Proteomes" id="UP001560573">
    <property type="component" value="Unassembled WGS sequence"/>
</dbReference>
<feature type="transmembrane region" description="Helical" evidence="6">
    <location>
        <begin position="6"/>
        <end position="27"/>
    </location>
</feature>
<evidence type="ECO:0000256" key="3">
    <source>
        <dbReference type="ARBA" id="ARBA00022692"/>
    </source>
</evidence>
<evidence type="ECO:0000256" key="2">
    <source>
        <dbReference type="ARBA" id="ARBA00022475"/>
    </source>
</evidence>
<feature type="transmembrane region" description="Helical" evidence="6">
    <location>
        <begin position="155"/>
        <end position="175"/>
    </location>
</feature>
<proteinExistence type="predicted"/>
<keyword evidence="2" id="KW-1003">Cell membrane</keyword>
<dbReference type="EMBL" id="JAULBC010000004">
    <property type="protein sequence ID" value="MEX6688649.1"/>
    <property type="molecule type" value="Genomic_DNA"/>
</dbReference>
<dbReference type="RefSeq" id="WP_369330058.1">
    <property type="nucleotide sequence ID" value="NZ_JAULBC010000004.1"/>
</dbReference>
<evidence type="ECO:0000313" key="8">
    <source>
        <dbReference type="Proteomes" id="UP001560573"/>
    </source>
</evidence>
<protein>
    <submittedName>
        <fullName evidence="7">LysE family transporter</fullName>
    </submittedName>
</protein>
<dbReference type="Pfam" id="PF01810">
    <property type="entry name" value="LysE"/>
    <property type="match status" value="1"/>
</dbReference>
<organism evidence="7 8">
    <name type="scientific">Danxiaibacter flavus</name>
    <dbReference type="NCBI Taxonomy" id="3049108"/>
    <lineage>
        <taxon>Bacteria</taxon>
        <taxon>Pseudomonadati</taxon>
        <taxon>Bacteroidota</taxon>
        <taxon>Chitinophagia</taxon>
        <taxon>Chitinophagales</taxon>
        <taxon>Chitinophagaceae</taxon>
        <taxon>Danxiaibacter</taxon>
    </lineage>
</organism>
<dbReference type="PANTHER" id="PTHR30086">
    <property type="entry name" value="ARGININE EXPORTER PROTEIN ARGO"/>
    <property type="match status" value="1"/>
</dbReference>
<comment type="caution">
    <text evidence="7">The sequence shown here is derived from an EMBL/GenBank/DDBJ whole genome shotgun (WGS) entry which is preliminary data.</text>
</comment>
<keyword evidence="3 6" id="KW-0812">Transmembrane</keyword>
<keyword evidence="8" id="KW-1185">Reference proteome</keyword>
<comment type="subcellular location">
    <subcellularLocation>
        <location evidence="1">Cell membrane</location>
        <topology evidence="1">Multi-pass membrane protein</topology>
    </subcellularLocation>
</comment>
<sequence length="219" mass="24166">MISAIAKGLTLGVLLSISVGPVIFSIIKQSINNGHKGGYAFIAGVSASDVALVLVCNFFTTFFQSVMNSEKLIGVVGSLFLVGMGIYFFFFKKVHIDQEGKAVIRTFRKRDYLAIFSSGFLMNMLNPSVFLFWFLVSGTIMADSKTTVHPTEYRMTVFLTCLLFNLGADILKVLLANKIRPRLTSKNIHIINRLSGLIFMGFGIALIVGILFYGDKIHS</sequence>
<keyword evidence="4 6" id="KW-1133">Transmembrane helix</keyword>
<evidence type="ECO:0000313" key="7">
    <source>
        <dbReference type="EMBL" id="MEX6688649.1"/>
    </source>
</evidence>
<keyword evidence="5 6" id="KW-0472">Membrane</keyword>